<dbReference type="EMBL" id="ABFC01000248">
    <property type="protein sequence ID" value="EFA29241.1"/>
    <property type="molecule type" value="Genomic_DNA"/>
</dbReference>
<protein>
    <submittedName>
        <fullName evidence="1">Uncharacterized protein</fullName>
    </submittedName>
</protein>
<gene>
    <name evidence="1" type="ORF">HAINFHK1212_0569</name>
</gene>
<organism evidence="1">
    <name type="scientific">Haemophilus influenzae HK1212</name>
    <dbReference type="NCBI Taxonomy" id="456482"/>
    <lineage>
        <taxon>Bacteria</taxon>
        <taxon>Pseudomonadati</taxon>
        <taxon>Pseudomonadota</taxon>
        <taxon>Gammaproteobacteria</taxon>
        <taxon>Pasteurellales</taxon>
        <taxon>Pasteurellaceae</taxon>
        <taxon>Haemophilus</taxon>
    </lineage>
</organism>
<proteinExistence type="predicted"/>
<dbReference type="AlphaFoldDB" id="A0A7G2K0Z7"/>
<accession>A0A7G2K0Z7</accession>
<reference evidence="1" key="1">
    <citation type="journal article" date="2010" name="Genomics">
        <title>Tracing phylogenomic events leading to diversity of Haemophilus influenzae and the emergence of Brazilian Purpuric Fever (BPF)-associated clones.</title>
        <authorList>
            <person name="Papazisi L."/>
            <person name="Ratnayake S."/>
            <person name="Remortel B.G."/>
            <person name="Bock G.R."/>
            <person name="Liang W."/>
            <person name="Saeed A.I."/>
            <person name="Liu J."/>
            <person name="Fleischmann R.D."/>
            <person name="Kilian M."/>
            <person name="Peterson S.N."/>
        </authorList>
    </citation>
    <scope>NUCLEOTIDE SEQUENCE [LARGE SCALE GENOMIC DNA]</scope>
    <source>
        <strain evidence="1">HK1212</strain>
    </source>
</reference>
<comment type="caution">
    <text evidence="1">The sequence shown here is derived from an EMBL/GenBank/DDBJ whole genome shotgun (WGS) entry which is preliminary data.</text>
</comment>
<name>A0A7G2K0Z7_HAEIF</name>
<sequence length="24" mass="2791">MVEVNKSVKSLLRQPQLVLVLRKI</sequence>
<feature type="non-terminal residue" evidence="1">
    <location>
        <position position="24"/>
    </location>
</feature>
<evidence type="ECO:0000313" key="1">
    <source>
        <dbReference type="EMBL" id="EFA29241.1"/>
    </source>
</evidence>